<sequence>MSQYNKTVLTNAGLELAKRANAGQAKFEITRAVTSADDWSNKTIQDLEAVTAIPNIMQQGIVMDTEEVESNNSVIGVSLCFANKDLSTGYQIKIIGLYVKEEGQDKDFLYAVTTAVTPEYMPDFNDKVLYRFNMQMYLVIGKAQAVNVVINDGASVTHGQFDKYKSEVTANLEKIENAHKEDMSHVAKSASINGGAEILPDSTGKLNLVVPDPDLSEYVSLEQLTEMLQAKANTVDVDSKIKTVTDLANTKANSADVYTKTETDNQINKFDLSKVKFRKQYVNSGGQTADKTWSATKNEDGTYTIDLWQDDWTAAKLVGVLTQLPNKANASDVYTKSDVDSALAADRGRLGKLEGTQTVDSPDFNSITATGVYYITNNNPANIKNNPASQWGVLVVFNGDSQRTEQIYFANDGASVFMRTYGWINGTINWGNWNQLAWKSDLDSLQNNVYTKSDIDGKVNISSNLFRQIQNSNNWKDIFGVYNPNNVLTSLRIDPGGSGPLINNYAAGIGFGGGDTKGVLSVDYSEHQARITGGNGTGPVWSEDIAWKSDVNDLRNQVQQLKDNQFEVQTFTDATAAASWEAQRPGKRMAIVNQ</sequence>
<dbReference type="EMBL" id="CBUL010000132">
    <property type="protein sequence ID" value="CDI60816.1"/>
    <property type="molecule type" value="Genomic_DNA"/>
</dbReference>
<dbReference type="CDD" id="cd19958">
    <property type="entry name" value="pyocin_knob"/>
    <property type="match status" value="1"/>
</dbReference>
<proteinExistence type="predicted"/>
<name>U6FE27_LACHE</name>
<evidence type="ECO:0000313" key="2">
    <source>
        <dbReference type="Proteomes" id="UP000017247"/>
    </source>
</evidence>
<accession>U6FE27</accession>
<dbReference type="AlphaFoldDB" id="U6FE27"/>
<comment type="caution">
    <text evidence="1">The sequence shown here is derived from an EMBL/GenBank/DDBJ whole genome shotgun (WGS) entry which is preliminary data.</text>
</comment>
<reference evidence="1" key="1">
    <citation type="submission" date="2013-09" db="EMBL/GenBank/DDBJ databases">
        <title>Draft Genome Sequence of five Lactobacillus helveticus strains CIRM-BIA 101T, 103, 104, 951 and 953 isolated from milk product.</title>
        <authorList>
            <person name="Valence F."/>
            <person name="Chuat V."/>
            <person name="Ma L."/>
            <person name="Creno S."/>
            <person name="Falentin H."/>
            <person name="Lortal S."/>
            <person name="Bizet C."/>
            <person name="Clermont D."/>
            <person name="Loux V."/>
            <person name="Bouchier C."/>
            <person name="Cousin S."/>
        </authorList>
    </citation>
    <scope>NUCLEOTIDE SEQUENCE [LARGE SCALE GENOMIC DNA]</scope>
    <source>
        <strain evidence="1">CIRM-BIA 104</strain>
    </source>
</reference>
<organism evidence="1 2">
    <name type="scientific">Lactobacillus helveticus CIRM-BIA 104</name>
    <dbReference type="NCBI Taxonomy" id="1226333"/>
    <lineage>
        <taxon>Bacteria</taxon>
        <taxon>Bacillati</taxon>
        <taxon>Bacillota</taxon>
        <taxon>Bacilli</taxon>
        <taxon>Lactobacillales</taxon>
        <taxon>Lactobacillaceae</taxon>
        <taxon>Lactobacillus</taxon>
    </lineage>
</organism>
<evidence type="ECO:0000313" key="1">
    <source>
        <dbReference type="EMBL" id="CDI60816.1"/>
    </source>
</evidence>
<protein>
    <submittedName>
        <fullName evidence="1">Uncharacterized protein</fullName>
    </submittedName>
</protein>
<dbReference type="HOGENOM" id="CLU_459119_0_0_9"/>
<gene>
    <name evidence="1" type="ORF">LHCIRMBIA104_00504</name>
</gene>
<dbReference type="Proteomes" id="UP000017247">
    <property type="component" value="Unassembled WGS sequence"/>
</dbReference>
<dbReference type="RefSeq" id="WP_023191888.1">
    <property type="nucleotide sequence ID" value="NZ_HG531087.1"/>
</dbReference>